<dbReference type="OrthoDB" id="1715040at2759"/>
<dbReference type="EMBL" id="PQIB02000002">
    <property type="protein sequence ID" value="RLN35879.1"/>
    <property type="molecule type" value="Genomic_DNA"/>
</dbReference>
<evidence type="ECO:0000313" key="1">
    <source>
        <dbReference type="EMBL" id="RLN35879.1"/>
    </source>
</evidence>
<dbReference type="GO" id="GO:0045893">
    <property type="term" value="P:positive regulation of DNA-templated transcription"/>
    <property type="evidence" value="ECO:0007669"/>
    <property type="project" value="TreeGrafter"/>
</dbReference>
<dbReference type="Proteomes" id="UP000275267">
    <property type="component" value="Unassembled WGS sequence"/>
</dbReference>
<dbReference type="AlphaFoldDB" id="A0A3L6TCA7"/>
<sequence>MFSGLQSAHKESHSADAAILKEQIHQMLREWHAEVNVPSPASSLQAKFKGNNREALHPPTETLRLLQLVVGVILK</sequence>
<dbReference type="GO" id="GO:0048578">
    <property type="term" value="P:positive regulation of long-day photoperiodism, flowering"/>
    <property type="evidence" value="ECO:0007669"/>
    <property type="project" value="InterPro"/>
</dbReference>
<dbReference type="PANTHER" id="PTHR33873">
    <property type="entry name" value="TRANSCRIPTION FACTOR VOZ1"/>
    <property type="match status" value="1"/>
</dbReference>
<protein>
    <submittedName>
        <fullName evidence="1">Uncharacterized protein</fullName>
    </submittedName>
</protein>
<dbReference type="GO" id="GO:0043565">
    <property type="term" value="F:sequence-specific DNA binding"/>
    <property type="evidence" value="ECO:0007669"/>
    <property type="project" value="TreeGrafter"/>
</dbReference>
<name>A0A3L6TCA7_PANMI</name>
<dbReference type="STRING" id="4540.A0A3L6TCA7"/>
<evidence type="ECO:0000313" key="2">
    <source>
        <dbReference type="Proteomes" id="UP000275267"/>
    </source>
</evidence>
<gene>
    <name evidence="1" type="ORF">C2845_PM03G35480</name>
</gene>
<organism evidence="1 2">
    <name type="scientific">Panicum miliaceum</name>
    <name type="common">Proso millet</name>
    <name type="synonym">Broomcorn millet</name>
    <dbReference type="NCBI Taxonomy" id="4540"/>
    <lineage>
        <taxon>Eukaryota</taxon>
        <taxon>Viridiplantae</taxon>
        <taxon>Streptophyta</taxon>
        <taxon>Embryophyta</taxon>
        <taxon>Tracheophyta</taxon>
        <taxon>Spermatophyta</taxon>
        <taxon>Magnoliopsida</taxon>
        <taxon>Liliopsida</taxon>
        <taxon>Poales</taxon>
        <taxon>Poaceae</taxon>
        <taxon>PACMAD clade</taxon>
        <taxon>Panicoideae</taxon>
        <taxon>Panicodae</taxon>
        <taxon>Paniceae</taxon>
        <taxon>Panicinae</taxon>
        <taxon>Panicum</taxon>
        <taxon>Panicum sect. Panicum</taxon>
    </lineage>
</organism>
<accession>A0A3L6TCA7</accession>
<dbReference type="InterPro" id="IPR039277">
    <property type="entry name" value="VOZ1/VOZ2"/>
</dbReference>
<proteinExistence type="predicted"/>
<keyword evidence="2" id="KW-1185">Reference proteome</keyword>
<dbReference type="PANTHER" id="PTHR33873:SF15">
    <property type="entry name" value="TRANSCRIPTION FACTOR VOZ2"/>
    <property type="match status" value="1"/>
</dbReference>
<reference evidence="2" key="1">
    <citation type="journal article" date="2019" name="Nat. Commun.">
        <title>The genome of broomcorn millet.</title>
        <authorList>
            <person name="Zou C."/>
            <person name="Miki D."/>
            <person name="Li D."/>
            <person name="Tang Q."/>
            <person name="Xiao L."/>
            <person name="Rajput S."/>
            <person name="Deng P."/>
            <person name="Jia W."/>
            <person name="Huang R."/>
            <person name="Zhang M."/>
            <person name="Sun Y."/>
            <person name="Hu J."/>
            <person name="Fu X."/>
            <person name="Schnable P.S."/>
            <person name="Li F."/>
            <person name="Zhang H."/>
            <person name="Feng B."/>
            <person name="Zhu X."/>
            <person name="Liu R."/>
            <person name="Schnable J.C."/>
            <person name="Zhu J.-K."/>
            <person name="Zhang H."/>
        </authorList>
    </citation>
    <scope>NUCLEOTIDE SEQUENCE [LARGE SCALE GENOMIC DNA]</scope>
</reference>
<comment type="caution">
    <text evidence="1">The sequence shown here is derived from an EMBL/GenBank/DDBJ whole genome shotgun (WGS) entry which is preliminary data.</text>
</comment>
<dbReference type="GO" id="GO:0005634">
    <property type="term" value="C:nucleus"/>
    <property type="evidence" value="ECO:0007669"/>
    <property type="project" value="TreeGrafter"/>
</dbReference>